<dbReference type="Proteomes" id="UP000005239">
    <property type="component" value="Unassembled WGS sequence"/>
</dbReference>
<name>A0A2A6C7S5_PRIPA</name>
<evidence type="ECO:0000313" key="1">
    <source>
        <dbReference type="EnsemblMetazoa" id="PPA34988.1"/>
    </source>
</evidence>
<keyword evidence="2" id="KW-1185">Reference proteome</keyword>
<dbReference type="EnsemblMetazoa" id="PPA34988.1">
    <property type="protein sequence ID" value="PPA34988.1"/>
    <property type="gene ID" value="WBGene00273357"/>
</dbReference>
<reference evidence="1" key="2">
    <citation type="submission" date="2022-06" db="UniProtKB">
        <authorList>
            <consortium name="EnsemblMetazoa"/>
        </authorList>
    </citation>
    <scope>IDENTIFICATION</scope>
    <source>
        <strain evidence="1">PS312</strain>
    </source>
</reference>
<reference evidence="2" key="1">
    <citation type="journal article" date="2008" name="Nat. Genet.">
        <title>The Pristionchus pacificus genome provides a unique perspective on nematode lifestyle and parasitism.</title>
        <authorList>
            <person name="Dieterich C."/>
            <person name="Clifton S.W."/>
            <person name="Schuster L.N."/>
            <person name="Chinwalla A."/>
            <person name="Delehaunty K."/>
            <person name="Dinkelacker I."/>
            <person name="Fulton L."/>
            <person name="Fulton R."/>
            <person name="Godfrey J."/>
            <person name="Minx P."/>
            <person name="Mitreva M."/>
            <person name="Roeseler W."/>
            <person name="Tian H."/>
            <person name="Witte H."/>
            <person name="Yang S.P."/>
            <person name="Wilson R.K."/>
            <person name="Sommer R.J."/>
        </authorList>
    </citation>
    <scope>NUCLEOTIDE SEQUENCE [LARGE SCALE GENOMIC DNA]</scope>
    <source>
        <strain evidence="2">PS312</strain>
    </source>
</reference>
<gene>
    <name evidence="1" type="primary">WBGene00273357</name>
</gene>
<organism evidence="1 2">
    <name type="scientific">Pristionchus pacificus</name>
    <name type="common">Parasitic nematode worm</name>
    <dbReference type="NCBI Taxonomy" id="54126"/>
    <lineage>
        <taxon>Eukaryota</taxon>
        <taxon>Metazoa</taxon>
        <taxon>Ecdysozoa</taxon>
        <taxon>Nematoda</taxon>
        <taxon>Chromadorea</taxon>
        <taxon>Rhabditida</taxon>
        <taxon>Rhabditina</taxon>
        <taxon>Diplogasteromorpha</taxon>
        <taxon>Diplogasteroidea</taxon>
        <taxon>Neodiplogasteridae</taxon>
        <taxon>Pristionchus</taxon>
    </lineage>
</organism>
<accession>A0A8R1UNC7</accession>
<accession>A0A2A6C7S5</accession>
<evidence type="ECO:0000313" key="2">
    <source>
        <dbReference type="Proteomes" id="UP000005239"/>
    </source>
</evidence>
<dbReference type="AlphaFoldDB" id="A0A2A6C7S5"/>
<protein>
    <submittedName>
        <fullName evidence="1">Uncharacterized protein</fullName>
    </submittedName>
</protein>
<sequence>MPELGSPSLHFTCSLTGQRGERVCEMKRRRPVLRTLICTTQHNAFVSLTAGANKPPHFDPFADSPPPCWFGTNKPGWNEYVPRRGSFDLTETKCCKE</sequence>
<proteinExistence type="predicted"/>